<dbReference type="Proteomes" id="UP000004079">
    <property type="component" value="Unassembled WGS sequence"/>
</dbReference>
<reference evidence="2 3" key="1">
    <citation type="submission" date="2009-11" db="EMBL/GenBank/DDBJ databases">
        <authorList>
            <person name="Weinstock G."/>
            <person name="Sodergren E."/>
            <person name="Clifton S."/>
            <person name="Fulton L."/>
            <person name="Fulton B."/>
            <person name="Courtney L."/>
            <person name="Fronick C."/>
            <person name="Harrison M."/>
            <person name="Strong C."/>
            <person name="Farmer C."/>
            <person name="Delahaunty K."/>
            <person name="Markovic C."/>
            <person name="Hall O."/>
            <person name="Minx P."/>
            <person name="Tomlinson C."/>
            <person name="Mitreva M."/>
            <person name="Nelson J."/>
            <person name="Hou S."/>
            <person name="Wollam A."/>
            <person name="Pepin K.H."/>
            <person name="Johnson M."/>
            <person name="Bhonagiri V."/>
            <person name="Nash W.E."/>
            <person name="Warren W."/>
            <person name="Chinwalla A."/>
            <person name="Mardis E.R."/>
            <person name="Wilson R.K."/>
        </authorList>
    </citation>
    <scope>NUCLEOTIDE SEQUENCE [LARGE SCALE GENOMIC DNA]</scope>
    <source>
        <strain evidence="2 3">F0302</strain>
    </source>
</reference>
<proteinExistence type="predicted"/>
<dbReference type="HOGENOM" id="CLU_2651434_0_0_10"/>
<feature type="domain" description="PIN" evidence="1">
    <location>
        <begin position="21"/>
        <end position="49"/>
    </location>
</feature>
<name>D1QRL1_9BACT</name>
<dbReference type="AlphaFoldDB" id="D1QRL1"/>
<dbReference type="EMBL" id="ACUZ02000031">
    <property type="protein sequence ID" value="EFB31868.1"/>
    <property type="molecule type" value="Genomic_DNA"/>
</dbReference>
<evidence type="ECO:0000313" key="3">
    <source>
        <dbReference type="Proteomes" id="UP000004079"/>
    </source>
</evidence>
<protein>
    <recommendedName>
        <fullName evidence="1">PIN domain-containing protein</fullName>
    </recommendedName>
</protein>
<dbReference type="Pfam" id="PF13470">
    <property type="entry name" value="PIN_3"/>
    <property type="match status" value="1"/>
</dbReference>
<evidence type="ECO:0000259" key="1">
    <source>
        <dbReference type="Pfam" id="PF13470"/>
    </source>
</evidence>
<comment type="caution">
    <text evidence="2">The sequence shown here is derived from an EMBL/GenBank/DDBJ whole genome shotgun (WGS) entry which is preliminary data.</text>
</comment>
<gene>
    <name evidence="2" type="ORF">HMPREF0971_01617</name>
</gene>
<organism evidence="2 3">
    <name type="scientific">Segatella oris F0302</name>
    <dbReference type="NCBI Taxonomy" id="649760"/>
    <lineage>
        <taxon>Bacteria</taxon>
        <taxon>Pseudomonadati</taxon>
        <taxon>Bacteroidota</taxon>
        <taxon>Bacteroidia</taxon>
        <taxon>Bacteroidales</taxon>
        <taxon>Prevotellaceae</taxon>
        <taxon>Segatella</taxon>
    </lineage>
</organism>
<dbReference type="InterPro" id="IPR002716">
    <property type="entry name" value="PIN_dom"/>
</dbReference>
<sequence>MKTIINSPFTEFFTPYYHFELIKADPDDNKFVDCAIVAHARYVVTNDHHYDVLKEIPFPKVQIISIQDFMKVVGGL</sequence>
<dbReference type="STRING" id="649760.HMPREF0971_01617"/>
<evidence type="ECO:0000313" key="2">
    <source>
        <dbReference type="EMBL" id="EFB31868.1"/>
    </source>
</evidence>
<accession>D1QRL1</accession>